<dbReference type="STRING" id="1120920.SAMN03080599_00103"/>
<dbReference type="Gene3D" id="3.20.20.80">
    <property type="entry name" value="Glycosidases"/>
    <property type="match status" value="1"/>
</dbReference>
<reference evidence="3 4" key="1">
    <citation type="submission" date="2016-10" db="EMBL/GenBank/DDBJ databases">
        <authorList>
            <person name="de Groot N.N."/>
        </authorList>
    </citation>
    <scope>NUCLEOTIDE SEQUENCE [LARGE SCALE GENOMIC DNA]</scope>
    <source>
        <strain evidence="3 4">DSM 2784</strain>
    </source>
</reference>
<dbReference type="SUPFAM" id="SSF51445">
    <property type="entry name" value="(Trans)glycosidases"/>
    <property type="match status" value="1"/>
</dbReference>
<dbReference type="Proteomes" id="UP000199208">
    <property type="component" value="Unassembled WGS sequence"/>
</dbReference>
<dbReference type="Pfam" id="PF13200">
    <property type="entry name" value="DUF4015"/>
    <property type="match status" value="1"/>
</dbReference>
<evidence type="ECO:0000256" key="1">
    <source>
        <dbReference type="SAM" id="SignalP"/>
    </source>
</evidence>
<name>A0A1G5RQN3_9FIRM</name>
<evidence type="ECO:0000313" key="4">
    <source>
        <dbReference type="Proteomes" id="UP000199208"/>
    </source>
</evidence>
<sequence length="521" mass="57495">MFKSSSEKSRSKFSKGYGRRVLSILAGAAVMVSMAACSVSPAQEAVNGFGDAFKSGQVLLSADHALIASRLDIRDAIHKGRAAIEARLREEILKNTVYVKAANKPVYASEALAEPAVDSLKRGTSLYVLNRVPGAEGAGELLQVKRSYEDSESMGWINSDGLAVSRSELIQSPYEGASYEAFERPYEYPENPRVKVKGVYVTGHSAAGAKLEQLIQLAETTDINAFVIDVLDDNGHLLFKSEKAETFVPGINDKVYIKDIEGFVQRLKEKDIYLIARIVTFKSPKFAKAHPERAITVRATGAPYVGNDKILWVSPHDRMLWDYNLSVAEEAARLGFNEIQFDYVRFPASNGGKLDASLDYRNPDGETKTAAIQKFLVHAHERLSPLGVYTAADVFGWAASSQNDVGIGQHWEAISNVVDFYCPMMYPSHYGPGNYGYAVPDAHPYGVIDRGIKDAIERNLNIETPGTLRPWIQDFTAPWVRGYIRYGEAEVRAQIEALKANGVDEYLLWNAGNNYTSSALK</sequence>
<keyword evidence="1" id="KW-0732">Signal</keyword>
<feature type="domain" description="DUF4015" evidence="2">
    <location>
        <begin position="198"/>
        <end position="515"/>
    </location>
</feature>
<accession>A0A1G5RQN3</accession>
<dbReference type="AlphaFoldDB" id="A0A1G5RQN3"/>
<evidence type="ECO:0000313" key="3">
    <source>
        <dbReference type="EMBL" id="SCZ76170.1"/>
    </source>
</evidence>
<dbReference type="EMBL" id="FMWL01000001">
    <property type="protein sequence ID" value="SCZ76170.1"/>
    <property type="molecule type" value="Genomic_DNA"/>
</dbReference>
<proteinExistence type="predicted"/>
<evidence type="ECO:0000259" key="2">
    <source>
        <dbReference type="Pfam" id="PF13200"/>
    </source>
</evidence>
<dbReference type="RefSeq" id="WP_170829206.1">
    <property type="nucleotide sequence ID" value="NZ_FMWL01000001.1"/>
</dbReference>
<feature type="chain" id="PRO_5039055900" description="DUF4015 domain-containing protein" evidence="1">
    <location>
        <begin position="36"/>
        <end position="521"/>
    </location>
</feature>
<dbReference type="InterPro" id="IPR017853">
    <property type="entry name" value="GH"/>
</dbReference>
<organism evidence="3 4">
    <name type="scientific">Acidaminobacter hydrogenoformans DSM 2784</name>
    <dbReference type="NCBI Taxonomy" id="1120920"/>
    <lineage>
        <taxon>Bacteria</taxon>
        <taxon>Bacillati</taxon>
        <taxon>Bacillota</taxon>
        <taxon>Clostridia</taxon>
        <taxon>Peptostreptococcales</taxon>
        <taxon>Acidaminobacteraceae</taxon>
        <taxon>Acidaminobacter</taxon>
    </lineage>
</organism>
<feature type="signal peptide" evidence="1">
    <location>
        <begin position="1"/>
        <end position="35"/>
    </location>
</feature>
<dbReference type="InterPro" id="IPR025275">
    <property type="entry name" value="DUF4015"/>
</dbReference>
<protein>
    <recommendedName>
        <fullName evidence="2">DUF4015 domain-containing protein</fullName>
    </recommendedName>
</protein>
<gene>
    <name evidence="3" type="ORF">SAMN03080599_00103</name>
</gene>
<keyword evidence="4" id="KW-1185">Reference proteome</keyword>